<gene>
    <name evidence="2" type="ORF">TrCOL_g4428</name>
</gene>
<dbReference type="SUPFAM" id="SSF51905">
    <property type="entry name" value="FAD/NAD(P)-binding domain"/>
    <property type="match status" value="1"/>
</dbReference>
<organism evidence="2 3">
    <name type="scientific">Triparma columacea</name>
    <dbReference type="NCBI Taxonomy" id="722753"/>
    <lineage>
        <taxon>Eukaryota</taxon>
        <taxon>Sar</taxon>
        <taxon>Stramenopiles</taxon>
        <taxon>Ochrophyta</taxon>
        <taxon>Bolidophyceae</taxon>
        <taxon>Parmales</taxon>
        <taxon>Triparmaceae</taxon>
        <taxon>Triparma</taxon>
    </lineage>
</organism>
<accession>A0A9W7G8J7</accession>
<evidence type="ECO:0000313" key="2">
    <source>
        <dbReference type="EMBL" id="GMI36057.1"/>
    </source>
</evidence>
<proteinExistence type="predicted"/>
<dbReference type="GO" id="GO:0071949">
    <property type="term" value="F:FAD binding"/>
    <property type="evidence" value="ECO:0007669"/>
    <property type="project" value="InterPro"/>
</dbReference>
<comment type="caution">
    <text evidence="2">The sequence shown here is derived from an EMBL/GenBank/DDBJ whole genome shotgun (WGS) entry which is preliminary data.</text>
</comment>
<dbReference type="AlphaFoldDB" id="A0A9W7G8J7"/>
<dbReference type="InterPro" id="IPR002938">
    <property type="entry name" value="FAD-bd"/>
</dbReference>
<dbReference type="Proteomes" id="UP001165065">
    <property type="component" value="Unassembled WGS sequence"/>
</dbReference>
<dbReference type="Gene3D" id="3.50.50.60">
    <property type="entry name" value="FAD/NAD(P)-binding domain"/>
    <property type="match status" value="1"/>
</dbReference>
<keyword evidence="3" id="KW-1185">Reference proteome</keyword>
<evidence type="ECO:0000313" key="3">
    <source>
        <dbReference type="Proteomes" id="UP001165065"/>
    </source>
</evidence>
<protein>
    <recommendedName>
        <fullName evidence="1">FAD-binding domain-containing protein</fullName>
    </recommendedName>
</protein>
<sequence>MGRTLGSFNVDEAQAVDKRGGEVIYEVDACVGLVAGRARLEGREGQVLVGDAAHGVHPMAGQGLNLGLKGSPKPMGLA</sequence>
<name>A0A9W7G8J7_9STRA</name>
<dbReference type="Pfam" id="PF01494">
    <property type="entry name" value="FAD_binding_3"/>
    <property type="match status" value="1"/>
</dbReference>
<reference evidence="3" key="1">
    <citation type="journal article" date="2023" name="Commun. Biol.">
        <title>Genome analysis of Parmales, the sister group of diatoms, reveals the evolutionary specialization of diatoms from phago-mixotrophs to photoautotrophs.</title>
        <authorList>
            <person name="Ban H."/>
            <person name="Sato S."/>
            <person name="Yoshikawa S."/>
            <person name="Yamada K."/>
            <person name="Nakamura Y."/>
            <person name="Ichinomiya M."/>
            <person name="Sato N."/>
            <person name="Blanc-Mathieu R."/>
            <person name="Endo H."/>
            <person name="Kuwata A."/>
            <person name="Ogata H."/>
        </authorList>
    </citation>
    <scope>NUCLEOTIDE SEQUENCE [LARGE SCALE GENOMIC DNA]</scope>
</reference>
<dbReference type="OrthoDB" id="683240at2759"/>
<feature type="domain" description="FAD-binding" evidence="1">
    <location>
        <begin position="44"/>
        <end position="68"/>
    </location>
</feature>
<evidence type="ECO:0000259" key="1">
    <source>
        <dbReference type="Pfam" id="PF01494"/>
    </source>
</evidence>
<dbReference type="EMBL" id="BRYA01000062">
    <property type="protein sequence ID" value="GMI36057.1"/>
    <property type="molecule type" value="Genomic_DNA"/>
</dbReference>
<dbReference type="InterPro" id="IPR036188">
    <property type="entry name" value="FAD/NAD-bd_sf"/>
</dbReference>